<dbReference type="InterPro" id="IPR052177">
    <property type="entry name" value="Divisome_Glycosyl_Hydrolase"/>
</dbReference>
<dbReference type="PROSITE" id="PS51257">
    <property type="entry name" value="PROKAR_LIPOPROTEIN"/>
    <property type="match status" value="1"/>
</dbReference>
<keyword evidence="1" id="KW-0732">Signal</keyword>
<dbReference type="InterPro" id="IPR017853">
    <property type="entry name" value="GH"/>
</dbReference>
<dbReference type="EMBL" id="PSKQ01000025">
    <property type="protein sequence ID" value="MBE8722731.1"/>
    <property type="molecule type" value="Genomic_DNA"/>
</dbReference>
<dbReference type="Proteomes" id="UP000618319">
    <property type="component" value="Unassembled WGS sequence"/>
</dbReference>
<dbReference type="Gene3D" id="3.20.20.80">
    <property type="entry name" value="Glycosidases"/>
    <property type="match status" value="1"/>
</dbReference>
<sequence>MIKNIKRMKNILKNVLYLFLATTVLYSCSKKDIGTGGPDVGGVEESTGLILPQKELRAVWIATVWNIDWPRTTNFSDPLYEAEGQKASYRAMLDHYVSLGFNAVFVQVRSQGDAFYESPYEPWSAFLTNTRGKNPGYDVLGFLVEEAHARGLEFHAWINPFRITTRTAATATFPALHPSIDPEWIVEHEKLQMYNPAIAGARKRLADVAKDIITKYDVDGLHMDDYFYPDPTSVGALTSDQELYEQLGSGFATIEDWRRDNVDKTIELMYETVVANRPEIVFSVSPAPNRDYNRNVLYADVVKWCKEGWVDLLIPQLYQEIGNASNDFHFNLAIWSQYAYKAKLAVGYAMYKFGNSAEINATSPFHSTQELVRQFNMVDKYRKVEGSVMYNATAVYSNRIGITDQLAELYNHKAIMPFMGREIVAPTETPINLAVAGNKLSWSAVPGDDVRYAIYHFTDLKKKGKLVDVVTSTELPVEEVGYYSVTSLNADNLESDPSDTVEKR</sequence>
<feature type="domain" description="Glycosyl hydrolase-like 10" evidence="2">
    <location>
        <begin position="55"/>
        <end position="358"/>
    </location>
</feature>
<comment type="caution">
    <text evidence="3">The sequence shown here is derived from an EMBL/GenBank/DDBJ whole genome shotgun (WGS) entry which is preliminary data.</text>
</comment>
<evidence type="ECO:0000313" key="3">
    <source>
        <dbReference type="EMBL" id="MBE8722731.1"/>
    </source>
</evidence>
<organism evidence="3 4">
    <name type="scientific">Sphingobacterium pedocola</name>
    <dbReference type="NCBI Taxonomy" id="2082722"/>
    <lineage>
        <taxon>Bacteria</taxon>
        <taxon>Pseudomonadati</taxon>
        <taxon>Bacteroidota</taxon>
        <taxon>Sphingobacteriia</taxon>
        <taxon>Sphingobacteriales</taxon>
        <taxon>Sphingobacteriaceae</taxon>
        <taxon>Sphingobacterium</taxon>
    </lineage>
</organism>
<protein>
    <recommendedName>
        <fullName evidence="2">Glycosyl hydrolase-like 10 domain-containing protein</fullName>
    </recommendedName>
</protein>
<gene>
    <name evidence="3" type="ORF">C4F40_18590</name>
</gene>
<dbReference type="PANTHER" id="PTHR43405">
    <property type="entry name" value="GLYCOSYL HYDROLASE DIGH"/>
    <property type="match status" value="1"/>
</dbReference>
<proteinExistence type="predicted"/>
<evidence type="ECO:0000256" key="1">
    <source>
        <dbReference type="ARBA" id="ARBA00022729"/>
    </source>
</evidence>
<dbReference type="Pfam" id="PF02638">
    <property type="entry name" value="GHL10"/>
    <property type="match status" value="1"/>
</dbReference>
<reference evidence="3 4" key="1">
    <citation type="submission" date="2018-02" db="EMBL/GenBank/DDBJ databases">
        <title>Sphingobacterium KA21.</title>
        <authorList>
            <person name="Vasarhelyi B.M."/>
            <person name="Deshmukh S."/>
            <person name="Balint B."/>
            <person name="Kukolya J."/>
        </authorList>
    </citation>
    <scope>NUCLEOTIDE SEQUENCE [LARGE SCALE GENOMIC DNA]</scope>
    <source>
        <strain evidence="3 4">Ka21</strain>
    </source>
</reference>
<dbReference type="SUPFAM" id="SSF51445">
    <property type="entry name" value="(Trans)glycosidases"/>
    <property type="match status" value="1"/>
</dbReference>
<evidence type="ECO:0000313" key="4">
    <source>
        <dbReference type="Proteomes" id="UP000618319"/>
    </source>
</evidence>
<accession>A0ABR9TBL9</accession>
<name>A0ABR9TBL9_9SPHI</name>
<evidence type="ECO:0000259" key="2">
    <source>
        <dbReference type="Pfam" id="PF02638"/>
    </source>
</evidence>
<dbReference type="PANTHER" id="PTHR43405:SF1">
    <property type="entry name" value="GLYCOSYL HYDROLASE DIGH"/>
    <property type="match status" value="1"/>
</dbReference>
<keyword evidence="4" id="KW-1185">Reference proteome</keyword>
<dbReference type="InterPro" id="IPR003790">
    <property type="entry name" value="GHL10"/>
</dbReference>